<keyword evidence="2" id="KW-1185">Reference proteome</keyword>
<gene>
    <name evidence="1" type="ORF">CAG99_20965</name>
</gene>
<accession>A0A1W7D6C7</accession>
<sequence>MGAPRVIVLGLDGGARSPRDADHLLHRLAERLPLPAGAQGCTHPVRGAAPGIALSLTLPEAAAGPVFDRLRAGEAGADLAVVWPGLTEAGPAGGRAAAAAGAAAAAEGTGRAVLFDGWEALTGELTLGEVFARSAITRAEALGGVEPPESAVLDTREHVRPERHAGALLLRLMPARGGRYVPFEIPDPHPCCGGDH</sequence>
<reference evidence="1 2" key="1">
    <citation type="submission" date="2017-05" db="EMBL/GenBank/DDBJ databases">
        <title>Complete genome sequence of Streptomyces sp. SCSIO 03032 revealed the diverse biosynthetic pathways for its bioactive secondary metabolites.</title>
        <authorList>
            <person name="Ma L."/>
            <person name="Zhu Y."/>
            <person name="Zhang W."/>
            <person name="Zhang G."/>
            <person name="Tian X."/>
            <person name="Zhang S."/>
            <person name="Zhang C."/>
        </authorList>
    </citation>
    <scope>NUCLEOTIDE SEQUENCE [LARGE SCALE GENOMIC DNA]</scope>
    <source>
        <strain evidence="1 2">SCSIO 03032</strain>
    </source>
</reference>
<dbReference type="EMBL" id="CP021121">
    <property type="protein sequence ID" value="ARQ72534.1"/>
    <property type="molecule type" value="Genomic_DNA"/>
</dbReference>
<name>A0A1W7D6C7_9ACTN</name>
<evidence type="ECO:0000313" key="2">
    <source>
        <dbReference type="Proteomes" id="UP000194218"/>
    </source>
</evidence>
<dbReference type="AlphaFoldDB" id="A0A1W7D6C7"/>
<organism evidence="1 2">
    <name type="scientific">Streptomyces marincola</name>
    <dbReference type="NCBI Taxonomy" id="2878388"/>
    <lineage>
        <taxon>Bacteria</taxon>
        <taxon>Bacillati</taxon>
        <taxon>Actinomycetota</taxon>
        <taxon>Actinomycetes</taxon>
        <taxon>Kitasatosporales</taxon>
        <taxon>Streptomycetaceae</taxon>
        <taxon>Streptomyces</taxon>
    </lineage>
</organism>
<dbReference type="Proteomes" id="UP000194218">
    <property type="component" value="Chromosome"/>
</dbReference>
<protein>
    <submittedName>
        <fullName evidence="1">Uncharacterized protein</fullName>
    </submittedName>
</protein>
<evidence type="ECO:0000313" key="1">
    <source>
        <dbReference type="EMBL" id="ARQ72534.1"/>
    </source>
</evidence>
<dbReference type="OrthoDB" id="5189174at2"/>
<proteinExistence type="predicted"/>
<dbReference type="KEGG" id="smao:CAG99_20965"/>